<evidence type="ECO:0000313" key="1">
    <source>
        <dbReference type="EMBL" id="KAI3682944.1"/>
    </source>
</evidence>
<organism evidence="1 2">
    <name type="scientific">Smallanthus sonchifolius</name>
    <dbReference type="NCBI Taxonomy" id="185202"/>
    <lineage>
        <taxon>Eukaryota</taxon>
        <taxon>Viridiplantae</taxon>
        <taxon>Streptophyta</taxon>
        <taxon>Embryophyta</taxon>
        <taxon>Tracheophyta</taxon>
        <taxon>Spermatophyta</taxon>
        <taxon>Magnoliopsida</taxon>
        <taxon>eudicotyledons</taxon>
        <taxon>Gunneridae</taxon>
        <taxon>Pentapetalae</taxon>
        <taxon>asterids</taxon>
        <taxon>campanulids</taxon>
        <taxon>Asterales</taxon>
        <taxon>Asteraceae</taxon>
        <taxon>Asteroideae</taxon>
        <taxon>Heliantheae alliance</taxon>
        <taxon>Millerieae</taxon>
        <taxon>Smallanthus</taxon>
    </lineage>
</organism>
<dbReference type="Proteomes" id="UP001056120">
    <property type="component" value="Linkage Group LG28"/>
</dbReference>
<protein>
    <submittedName>
        <fullName evidence="1">Uncharacterized protein</fullName>
    </submittedName>
</protein>
<keyword evidence="2" id="KW-1185">Reference proteome</keyword>
<gene>
    <name evidence="1" type="ORF">L1987_83340</name>
</gene>
<sequence>MYGQTLQQSWCMDYLNRQLLTDRRKGGEKAAGDTPDNHRKLWKKPKADASPVGVAADPSGTLPFAAAGGTDASFAVAAVAAAMGGVADTLAAAAAEDQCTSSLTGSEFKPWGRNQDCLMFMKM</sequence>
<reference evidence="1 2" key="2">
    <citation type="journal article" date="2022" name="Mol. Ecol. Resour.">
        <title>The genomes of chicory, endive, great burdock and yacon provide insights into Asteraceae paleo-polyploidization history and plant inulin production.</title>
        <authorList>
            <person name="Fan W."/>
            <person name="Wang S."/>
            <person name="Wang H."/>
            <person name="Wang A."/>
            <person name="Jiang F."/>
            <person name="Liu H."/>
            <person name="Zhao H."/>
            <person name="Xu D."/>
            <person name="Zhang Y."/>
        </authorList>
    </citation>
    <scope>NUCLEOTIDE SEQUENCE [LARGE SCALE GENOMIC DNA]</scope>
    <source>
        <strain evidence="2">cv. Yunnan</strain>
        <tissue evidence="1">Leaves</tissue>
    </source>
</reference>
<comment type="caution">
    <text evidence="1">The sequence shown here is derived from an EMBL/GenBank/DDBJ whole genome shotgun (WGS) entry which is preliminary data.</text>
</comment>
<reference evidence="2" key="1">
    <citation type="journal article" date="2022" name="Mol. Ecol. Resour.">
        <title>The genomes of chicory, endive, great burdock and yacon provide insights into Asteraceae palaeo-polyploidization history and plant inulin production.</title>
        <authorList>
            <person name="Fan W."/>
            <person name="Wang S."/>
            <person name="Wang H."/>
            <person name="Wang A."/>
            <person name="Jiang F."/>
            <person name="Liu H."/>
            <person name="Zhao H."/>
            <person name="Xu D."/>
            <person name="Zhang Y."/>
        </authorList>
    </citation>
    <scope>NUCLEOTIDE SEQUENCE [LARGE SCALE GENOMIC DNA]</scope>
    <source>
        <strain evidence="2">cv. Yunnan</strain>
    </source>
</reference>
<proteinExistence type="predicted"/>
<name>A0ACB8YB68_9ASTR</name>
<dbReference type="EMBL" id="CM042045">
    <property type="protein sequence ID" value="KAI3682944.1"/>
    <property type="molecule type" value="Genomic_DNA"/>
</dbReference>
<accession>A0ACB8YB68</accession>
<evidence type="ECO:0000313" key="2">
    <source>
        <dbReference type="Proteomes" id="UP001056120"/>
    </source>
</evidence>